<dbReference type="PROSITE" id="PS50893">
    <property type="entry name" value="ABC_TRANSPORTER_2"/>
    <property type="match status" value="1"/>
</dbReference>
<dbReference type="PANTHER" id="PTHR43166">
    <property type="entry name" value="AMINO ACID IMPORT ATP-BINDING PROTEIN"/>
    <property type="match status" value="1"/>
</dbReference>
<dbReference type="Gene3D" id="3.40.50.300">
    <property type="entry name" value="P-loop containing nucleotide triphosphate hydrolases"/>
    <property type="match status" value="1"/>
</dbReference>
<dbReference type="InterPro" id="IPR017871">
    <property type="entry name" value="ABC_transporter-like_CS"/>
</dbReference>
<dbReference type="GO" id="GO:0016887">
    <property type="term" value="F:ATP hydrolysis activity"/>
    <property type="evidence" value="ECO:0007669"/>
    <property type="project" value="InterPro"/>
</dbReference>
<keyword evidence="7 11" id="KW-0067">ATP-binding</keyword>
<dbReference type="GO" id="GO:0005886">
    <property type="term" value="C:plasma membrane"/>
    <property type="evidence" value="ECO:0007669"/>
    <property type="project" value="UniProtKB-SubCell"/>
</dbReference>
<dbReference type="SUPFAM" id="SSF52540">
    <property type="entry name" value="P-loop containing nucleoside triphosphate hydrolases"/>
    <property type="match status" value="1"/>
</dbReference>
<evidence type="ECO:0000259" key="10">
    <source>
        <dbReference type="PROSITE" id="PS50893"/>
    </source>
</evidence>
<evidence type="ECO:0000256" key="9">
    <source>
        <dbReference type="ARBA" id="ARBA00023136"/>
    </source>
</evidence>
<dbReference type="KEGG" id="prh:LT40_16440"/>
<dbReference type="InterPro" id="IPR003439">
    <property type="entry name" value="ABC_transporter-like_ATP-bd"/>
</dbReference>
<dbReference type="Proteomes" id="UP000029499">
    <property type="component" value="Chromosome"/>
</dbReference>
<keyword evidence="3" id="KW-0813">Transport</keyword>
<evidence type="ECO:0000256" key="1">
    <source>
        <dbReference type="ARBA" id="ARBA00004417"/>
    </source>
</evidence>
<dbReference type="FunFam" id="3.40.50.300:FF:000020">
    <property type="entry name" value="Amino acid ABC transporter ATP-binding component"/>
    <property type="match status" value="1"/>
</dbReference>
<evidence type="ECO:0000256" key="3">
    <source>
        <dbReference type="ARBA" id="ARBA00022448"/>
    </source>
</evidence>
<protein>
    <submittedName>
        <fullName evidence="11">ABC transporter ATP-binding protein</fullName>
    </submittedName>
</protein>
<dbReference type="Pfam" id="PF00005">
    <property type="entry name" value="ABC_tran"/>
    <property type="match status" value="1"/>
</dbReference>
<keyword evidence="4" id="KW-1003">Cell membrane</keyword>
<dbReference type="STRING" id="216142.LT40_16440"/>
<comment type="subcellular location">
    <subcellularLocation>
        <location evidence="1">Cell inner membrane</location>
        <topology evidence="1">Peripheral membrane protein</topology>
    </subcellularLocation>
</comment>
<evidence type="ECO:0000313" key="12">
    <source>
        <dbReference type="Proteomes" id="UP000029499"/>
    </source>
</evidence>
<dbReference type="PIRSF" id="PIRSF039085">
    <property type="entry name" value="ABC_ATPase_HisP"/>
    <property type="match status" value="1"/>
</dbReference>
<comment type="similarity">
    <text evidence="2">Belongs to the ABC transporter superfamily.</text>
</comment>
<dbReference type="AlphaFoldDB" id="A0A089YX01"/>
<keyword evidence="12" id="KW-1185">Reference proteome</keyword>
<keyword evidence="8" id="KW-0029">Amino-acid transport</keyword>
<name>A0A089YX01_9PSED</name>
<dbReference type="OrthoDB" id="9802264at2"/>
<keyword evidence="6" id="KW-0547">Nucleotide-binding</keyword>
<evidence type="ECO:0000256" key="2">
    <source>
        <dbReference type="ARBA" id="ARBA00005417"/>
    </source>
</evidence>
<dbReference type="HOGENOM" id="CLU_000604_1_22_6"/>
<dbReference type="GO" id="GO:0005524">
    <property type="term" value="F:ATP binding"/>
    <property type="evidence" value="ECO:0007669"/>
    <property type="project" value="UniProtKB-KW"/>
</dbReference>
<reference evidence="11 12" key="1">
    <citation type="journal article" date="2015" name="J. Biotechnol.">
        <title>Complete genome sequence of Pseudomonas rhizosphaerae IH5T (=DSM 16299T), a phosphate-solubilizing rhizobacterium for bacterial biofertilizer.</title>
        <authorList>
            <person name="Kwak Y."/>
            <person name="Jung B.K."/>
            <person name="Shin J.H."/>
        </authorList>
    </citation>
    <scope>NUCLEOTIDE SEQUENCE [LARGE SCALE GENOMIC DNA]</scope>
    <source>
        <strain evidence="11">DSM 16299</strain>
    </source>
</reference>
<dbReference type="InterPro" id="IPR003593">
    <property type="entry name" value="AAA+_ATPase"/>
</dbReference>
<dbReference type="InterPro" id="IPR030679">
    <property type="entry name" value="ABC_ATPase_HisP-typ"/>
</dbReference>
<dbReference type="PROSITE" id="PS00211">
    <property type="entry name" value="ABC_TRANSPORTER_1"/>
    <property type="match status" value="1"/>
</dbReference>
<evidence type="ECO:0000256" key="7">
    <source>
        <dbReference type="ARBA" id="ARBA00022840"/>
    </source>
</evidence>
<evidence type="ECO:0000256" key="4">
    <source>
        <dbReference type="ARBA" id="ARBA00022475"/>
    </source>
</evidence>
<dbReference type="InterPro" id="IPR027417">
    <property type="entry name" value="P-loop_NTPase"/>
</dbReference>
<evidence type="ECO:0000313" key="11">
    <source>
        <dbReference type="EMBL" id="AIS18887.1"/>
    </source>
</evidence>
<dbReference type="SMART" id="SM00382">
    <property type="entry name" value="AAA"/>
    <property type="match status" value="1"/>
</dbReference>
<dbReference type="EMBL" id="CP009533">
    <property type="protein sequence ID" value="AIS18887.1"/>
    <property type="molecule type" value="Genomic_DNA"/>
</dbReference>
<sequence>MSTAIIDIQNLSKSFGSHQVLHNIDFSVQPSQVVVVIGPSGSGKSTFLRCMNGLETAEGGTLRACGHTVVEQGRMMSESKLDALRSEVGMVFQSFNLFPHLSVLDNITLAPMALRGKSRHAAEEQGLRLLNKVGLEHKAKVYPGTLSGGQKQRVAIARALAMEPKVMLFDEPTSALDPELVGEVLQVMKTLANEGMTMIIVTHEMGFAREVADVVVVMDQGAIVEAAPPAQLFTAPREARTRSFLQSVLSRDAAPVL</sequence>
<dbReference type="eggNOG" id="COG1126">
    <property type="taxonomic scope" value="Bacteria"/>
</dbReference>
<dbReference type="GO" id="GO:0015424">
    <property type="term" value="F:ABC-type amino acid transporter activity"/>
    <property type="evidence" value="ECO:0007669"/>
    <property type="project" value="InterPro"/>
</dbReference>
<feature type="domain" description="ABC transporter" evidence="10">
    <location>
        <begin position="6"/>
        <end position="245"/>
    </location>
</feature>
<proteinExistence type="inferred from homology"/>
<keyword evidence="9" id="KW-0472">Membrane</keyword>
<organism evidence="11 12">
    <name type="scientific">Pseudomonas rhizosphaerae</name>
    <dbReference type="NCBI Taxonomy" id="216142"/>
    <lineage>
        <taxon>Bacteria</taxon>
        <taxon>Pseudomonadati</taxon>
        <taxon>Pseudomonadota</taxon>
        <taxon>Gammaproteobacteria</taxon>
        <taxon>Pseudomonadales</taxon>
        <taxon>Pseudomonadaceae</taxon>
        <taxon>Pseudomonas</taxon>
    </lineage>
</organism>
<evidence type="ECO:0000256" key="8">
    <source>
        <dbReference type="ARBA" id="ARBA00022970"/>
    </source>
</evidence>
<dbReference type="CDD" id="cd03262">
    <property type="entry name" value="ABC_HisP_GlnQ"/>
    <property type="match status" value="1"/>
</dbReference>
<gene>
    <name evidence="11" type="ORF">LT40_16440</name>
</gene>
<dbReference type="PANTHER" id="PTHR43166:SF9">
    <property type="entry name" value="GLUTAMATE_ASPARTATE IMPORT ATP-BINDING PROTEIN GLTL"/>
    <property type="match status" value="1"/>
</dbReference>
<dbReference type="InterPro" id="IPR050086">
    <property type="entry name" value="MetN_ABC_transporter-like"/>
</dbReference>
<keyword evidence="5" id="KW-0997">Cell inner membrane</keyword>
<accession>A0A089YX01</accession>
<evidence type="ECO:0000256" key="5">
    <source>
        <dbReference type="ARBA" id="ARBA00022519"/>
    </source>
</evidence>
<evidence type="ECO:0000256" key="6">
    <source>
        <dbReference type="ARBA" id="ARBA00022741"/>
    </source>
</evidence>